<dbReference type="OrthoDB" id="9780310at2"/>
<proteinExistence type="predicted"/>
<dbReference type="Pfam" id="PF01904">
    <property type="entry name" value="DUF72"/>
    <property type="match status" value="1"/>
</dbReference>
<dbReference type="Gene3D" id="3.20.20.410">
    <property type="entry name" value="Protein of unknown function UPF0759"/>
    <property type="match status" value="1"/>
</dbReference>
<dbReference type="PANTHER" id="PTHR30348">
    <property type="entry name" value="UNCHARACTERIZED PROTEIN YECE"/>
    <property type="match status" value="1"/>
</dbReference>
<evidence type="ECO:0008006" key="3">
    <source>
        <dbReference type="Google" id="ProtNLM"/>
    </source>
</evidence>
<evidence type="ECO:0000313" key="1">
    <source>
        <dbReference type="EMBL" id="KEQ23574.1"/>
    </source>
</evidence>
<accession>A0A081NYQ1</accession>
<comment type="caution">
    <text evidence="1">The sequence shown here is derived from an EMBL/GenBank/DDBJ whole genome shotgun (WGS) entry which is preliminary data.</text>
</comment>
<dbReference type="EMBL" id="JNVM01000021">
    <property type="protein sequence ID" value="KEQ23574.1"/>
    <property type="molecule type" value="Genomic_DNA"/>
</dbReference>
<dbReference type="eggNOG" id="COG1801">
    <property type="taxonomic scope" value="Bacteria"/>
</dbReference>
<dbReference type="PANTHER" id="PTHR30348:SF13">
    <property type="entry name" value="UPF0759 PROTEIN YUNF"/>
    <property type="match status" value="1"/>
</dbReference>
<sequence length="282" mass="32939">MISIGLAGWGDHDELYKTGIRPQDKLKEYNRYFKLVEVDSSYYAIHKEDLYSRWASDTSKDFSFLVKAYQGMTGHTRQNYSEVDMEGMFQSFSESIKPILDAGKLKAVLFQYPPWFDCNRNNVHLLRTAKERMKNIPVALEFRHQSWFSTEMREKTLLFMREEGWIHSICDEPQVFPGSVPIVLKPTNDALTIVRFHGRNTVGWTSGGAKDWREVRYLYRYNHEELLEWKENLLKLEKETREVCVIFNNNSGGDAASNALQLIELLGQESTQLPPKQMDMFD</sequence>
<dbReference type="InterPro" id="IPR002763">
    <property type="entry name" value="DUF72"/>
</dbReference>
<name>A0A081NYQ1_9BACL</name>
<evidence type="ECO:0000313" key="2">
    <source>
        <dbReference type="Proteomes" id="UP000028123"/>
    </source>
</evidence>
<dbReference type="Proteomes" id="UP000028123">
    <property type="component" value="Unassembled WGS sequence"/>
</dbReference>
<keyword evidence="2" id="KW-1185">Reference proteome</keyword>
<dbReference type="InterPro" id="IPR036520">
    <property type="entry name" value="UPF0759_sf"/>
</dbReference>
<dbReference type="RefSeq" id="WP_036688157.1">
    <property type="nucleotide sequence ID" value="NZ_JNVM01000021.1"/>
</dbReference>
<organism evidence="1 2">
    <name type="scientific">Paenibacillus tyrfis</name>
    <dbReference type="NCBI Taxonomy" id="1501230"/>
    <lineage>
        <taxon>Bacteria</taxon>
        <taxon>Bacillati</taxon>
        <taxon>Bacillota</taxon>
        <taxon>Bacilli</taxon>
        <taxon>Bacillales</taxon>
        <taxon>Paenibacillaceae</taxon>
        <taxon>Paenibacillus</taxon>
    </lineage>
</organism>
<gene>
    <name evidence="1" type="ORF">ET33_15725</name>
</gene>
<reference evidence="1 2" key="1">
    <citation type="submission" date="2014-06" db="EMBL/GenBank/DDBJ databases">
        <title>Draft genome sequence of Paenibacillus sp. MSt1.</title>
        <authorList>
            <person name="Aw Y.K."/>
            <person name="Ong K.S."/>
            <person name="Gan H.M."/>
            <person name="Lee S.M."/>
        </authorList>
    </citation>
    <scope>NUCLEOTIDE SEQUENCE [LARGE SCALE GENOMIC DNA]</scope>
    <source>
        <strain evidence="1 2">MSt1</strain>
    </source>
</reference>
<dbReference type="SUPFAM" id="SSF117396">
    <property type="entry name" value="TM1631-like"/>
    <property type="match status" value="1"/>
</dbReference>
<protein>
    <recommendedName>
        <fullName evidence="3">DUF72 domain-containing protein</fullName>
    </recommendedName>
</protein>
<dbReference type="AlphaFoldDB" id="A0A081NYQ1"/>